<accession>K1X8M2</accession>
<dbReference type="OMA" id="FIFECAK"/>
<dbReference type="KEGG" id="mbe:MBM_00530"/>
<gene>
    <name evidence="1" type="ORF">MBM_00530</name>
</gene>
<dbReference type="InParanoid" id="K1X8M2"/>
<sequence length="54" mass="6412">MSVPNYCHHSFNLLKSESTLIQWTCAMCHTGPHWYIFECKYCRLKTCRPCTNKV</sequence>
<dbReference type="HOGENOM" id="CLU_212308_0_0_1"/>
<dbReference type="AlphaFoldDB" id="K1X8M2"/>
<dbReference type="OrthoDB" id="4596934at2759"/>
<reference evidence="1 2" key="1">
    <citation type="journal article" date="2012" name="BMC Genomics">
        <title>Sequencing the genome of Marssonina brunnea reveals fungus-poplar co-evolution.</title>
        <authorList>
            <person name="Zhu S."/>
            <person name="Cao Y.-Z."/>
            <person name="Jiang C."/>
            <person name="Tan B.-Y."/>
            <person name="Wang Z."/>
            <person name="Feng S."/>
            <person name="Zhang L."/>
            <person name="Su X.-H."/>
            <person name="Brejova B."/>
            <person name="Vinar T."/>
            <person name="Xu M."/>
            <person name="Wang M.-X."/>
            <person name="Zhang S.-G."/>
            <person name="Huang M.-R."/>
            <person name="Wu R."/>
            <person name="Zhou Y."/>
        </authorList>
    </citation>
    <scope>NUCLEOTIDE SEQUENCE [LARGE SCALE GENOMIC DNA]</scope>
    <source>
        <strain evidence="1 2">MB_m1</strain>
    </source>
</reference>
<evidence type="ECO:0000313" key="2">
    <source>
        <dbReference type="Proteomes" id="UP000006753"/>
    </source>
</evidence>
<dbReference type="eggNOG" id="ENOG502SW7X">
    <property type="taxonomic scope" value="Eukaryota"/>
</dbReference>
<keyword evidence="2" id="KW-1185">Reference proteome</keyword>
<protein>
    <submittedName>
        <fullName evidence="1">Uncharacterized protein</fullName>
    </submittedName>
</protein>
<dbReference type="STRING" id="1072389.K1X8M2"/>
<dbReference type="Proteomes" id="UP000006753">
    <property type="component" value="Unassembled WGS sequence"/>
</dbReference>
<dbReference type="EMBL" id="JH921428">
    <property type="protein sequence ID" value="EKD21417.1"/>
    <property type="molecule type" value="Genomic_DNA"/>
</dbReference>
<proteinExistence type="predicted"/>
<evidence type="ECO:0000313" key="1">
    <source>
        <dbReference type="EMBL" id="EKD21417.1"/>
    </source>
</evidence>
<organism evidence="1 2">
    <name type="scientific">Marssonina brunnea f. sp. multigermtubi (strain MB_m1)</name>
    <name type="common">Marssonina leaf spot fungus</name>
    <dbReference type="NCBI Taxonomy" id="1072389"/>
    <lineage>
        <taxon>Eukaryota</taxon>
        <taxon>Fungi</taxon>
        <taxon>Dikarya</taxon>
        <taxon>Ascomycota</taxon>
        <taxon>Pezizomycotina</taxon>
        <taxon>Leotiomycetes</taxon>
        <taxon>Helotiales</taxon>
        <taxon>Drepanopezizaceae</taxon>
        <taxon>Drepanopeziza</taxon>
    </lineage>
</organism>
<name>K1X8M2_MARBU</name>